<evidence type="ECO:0000313" key="7">
    <source>
        <dbReference type="Proteomes" id="UP001198571"/>
    </source>
</evidence>
<dbReference type="InterPro" id="IPR036249">
    <property type="entry name" value="Thioredoxin-like_sf"/>
</dbReference>
<keyword evidence="2" id="KW-0201">Cytochrome c-type biogenesis</keyword>
<comment type="subcellular location">
    <subcellularLocation>
        <location evidence="1">Cell envelope</location>
    </subcellularLocation>
</comment>
<dbReference type="InterPro" id="IPR013766">
    <property type="entry name" value="Thioredoxin_domain"/>
</dbReference>
<evidence type="ECO:0000256" key="4">
    <source>
        <dbReference type="SAM" id="Phobius"/>
    </source>
</evidence>
<feature type="transmembrane region" description="Helical" evidence="4">
    <location>
        <begin position="40"/>
        <end position="61"/>
    </location>
</feature>
<evidence type="ECO:0000256" key="2">
    <source>
        <dbReference type="ARBA" id="ARBA00022748"/>
    </source>
</evidence>
<dbReference type="InterPro" id="IPR001640">
    <property type="entry name" value="Lgt"/>
</dbReference>
<organism evidence="6 7">
    <name type="scientific">Pseudogemmobacter faecipullorum</name>
    <dbReference type="NCBI Taxonomy" id="2755041"/>
    <lineage>
        <taxon>Bacteria</taxon>
        <taxon>Pseudomonadati</taxon>
        <taxon>Pseudomonadota</taxon>
        <taxon>Alphaproteobacteria</taxon>
        <taxon>Rhodobacterales</taxon>
        <taxon>Paracoccaceae</taxon>
        <taxon>Pseudogemmobacter</taxon>
    </lineage>
</organism>
<accession>A0ABS8CMS1</accession>
<feature type="transmembrane region" description="Helical" evidence="4">
    <location>
        <begin position="81"/>
        <end position="100"/>
    </location>
</feature>
<keyword evidence="4" id="KW-1133">Transmembrane helix</keyword>
<reference evidence="6 7" key="1">
    <citation type="submission" date="2020-07" db="EMBL/GenBank/DDBJ databases">
        <title>Pseudogemmobacter sp. nov., isolated from poultry manure in Taiwan.</title>
        <authorList>
            <person name="Lin S.-Y."/>
            <person name="Tang Y.-S."/>
            <person name="Young C.-C."/>
        </authorList>
    </citation>
    <scope>NUCLEOTIDE SEQUENCE [LARGE SCALE GENOMIC DNA]</scope>
    <source>
        <strain evidence="6 7">CC-YST710</strain>
    </source>
</reference>
<feature type="transmembrane region" description="Helical" evidence="4">
    <location>
        <begin position="105"/>
        <end position="127"/>
    </location>
</feature>
<dbReference type="EMBL" id="JACDXX010000010">
    <property type="protein sequence ID" value="MCB5410692.1"/>
    <property type="molecule type" value="Genomic_DNA"/>
</dbReference>
<keyword evidence="3" id="KW-0676">Redox-active center</keyword>
<evidence type="ECO:0000256" key="3">
    <source>
        <dbReference type="ARBA" id="ARBA00023284"/>
    </source>
</evidence>
<proteinExistence type="predicted"/>
<dbReference type="InterPro" id="IPR017937">
    <property type="entry name" value="Thioredoxin_CS"/>
</dbReference>
<feature type="domain" description="Thioredoxin" evidence="5">
    <location>
        <begin position="132"/>
        <end position="265"/>
    </location>
</feature>
<dbReference type="RefSeq" id="WP_226935817.1">
    <property type="nucleotide sequence ID" value="NZ_JACDXX010000010.1"/>
</dbReference>
<keyword evidence="4" id="KW-0812">Transmembrane</keyword>
<comment type="caution">
    <text evidence="6">The sequence shown here is derived from an EMBL/GenBank/DDBJ whole genome shotgun (WGS) entry which is preliminary data.</text>
</comment>
<keyword evidence="4" id="KW-0472">Membrane</keyword>
<dbReference type="InterPro" id="IPR050553">
    <property type="entry name" value="Thioredoxin_ResA/DsbE_sf"/>
</dbReference>
<dbReference type="InterPro" id="IPR013740">
    <property type="entry name" value="Redoxin"/>
</dbReference>
<dbReference type="Pfam" id="PF01790">
    <property type="entry name" value="LGT"/>
    <property type="match status" value="1"/>
</dbReference>
<gene>
    <name evidence="6" type="ORF">H0485_11880</name>
</gene>
<dbReference type="Gene3D" id="3.40.30.10">
    <property type="entry name" value="Glutaredoxin"/>
    <property type="match status" value="1"/>
</dbReference>
<dbReference type="PROSITE" id="PS51352">
    <property type="entry name" value="THIOREDOXIN_2"/>
    <property type="match status" value="1"/>
</dbReference>
<dbReference type="CDD" id="cd02966">
    <property type="entry name" value="TlpA_like_family"/>
    <property type="match status" value="1"/>
</dbReference>
<evidence type="ECO:0000313" key="6">
    <source>
        <dbReference type="EMBL" id="MCB5410692.1"/>
    </source>
</evidence>
<name>A0ABS8CMS1_9RHOB</name>
<dbReference type="PANTHER" id="PTHR42852:SF13">
    <property type="entry name" value="PROTEIN DIPZ"/>
    <property type="match status" value="1"/>
</dbReference>
<evidence type="ECO:0000256" key="1">
    <source>
        <dbReference type="ARBA" id="ARBA00004196"/>
    </source>
</evidence>
<protein>
    <submittedName>
        <fullName evidence="6">TlpA family protein disulfide reductase</fullName>
    </submittedName>
</protein>
<evidence type="ECO:0000259" key="5">
    <source>
        <dbReference type="PROSITE" id="PS51352"/>
    </source>
</evidence>
<dbReference type="PANTHER" id="PTHR42852">
    <property type="entry name" value="THIOL:DISULFIDE INTERCHANGE PROTEIN DSBE"/>
    <property type="match status" value="1"/>
</dbReference>
<dbReference type="Proteomes" id="UP001198571">
    <property type="component" value="Unassembled WGS sequence"/>
</dbReference>
<keyword evidence="7" id="KW-1185">Reference proteome</keyword>
<feature type="transmembrane region" description="Helical" evidence="4">
    <location>
        <begin position="16"/>
        <end position="33"/>
    </location>
</feature>
<sequence length="267" mass="28076">MGGFAFGPFVLSAERAPVIAGLFVLLLVTGLIARKTGPAISLWASGAAIGAALSARLGFVLQHGAVFLAEPLTIFAFWQGGFSPFWGIAGFVLVSAWHLWRRPGLLLPLAGSALIACAAGNLVFQLARGGDVSLPQQALLFSLSGEPVEIEAWQGRPLVINLWASWCPPCRREMPMMAEVAGLQTGAALHFVNQGENAAVVRRYLSQSGLLIAPVLDPGSQLMQHFGAMGLPATLFIDASGKLRAAHMGEISRAQLLDGIAALTKAD</sequence>
<dbReference type="Pfam" id="PF08534">
    <property type="entry name" value="Redoxin"/>
    <property type="match status" value="1"/>
</dbReference>
<dbReference type="SUPFAM" id="SSF52833">
    <property type="entry name" value="Thioredoxin-like"/>
    <property type="match status" value="1"/>
</dbReference>
<dbReference type="PROSITE" id="PS00194">
    <property type="entry name" value="THIOREDOXIN_1"/>
    <property type="match status" value="1"/>
</dbReference>